<keyword evidence="2" id="KW-0675">Receptor</keyword>
<protein>
    <submittedName>
        <fullName evidence="2">Scavenger receptor cysteine-rich type 1 M130</fullName>
    </submittedName>
</protein>
<feature type="region of interest" description="Disordered" evidence="1">
    <location>
        <begin position="93"/>
        <end position="163"/>
    </location>
</feature>
<evidence type="ECO:0000313" key="2">
    <source>
        <dbReference type="EMBL" id="CAB4016163.1"/>
    </source>
</evidence>
<keyword evidence="3" id="KW-1185">Reference proteome</keyword>
<dbReference type="SUPFAM" id="SSF52266">
    <property type="entry name" value="SGNH hydrolase"/>
    <property type="match status" value="1"/>
</dbReference>
<feature type="compositionally biased region" description="Polar residues" evidence="1">
    <location>
        <begin position="97"/>
        <end position="111"/>
    </location>
</feature>
<dbReference type="EMBL" id="CACRXK020008999">
    <property type="protein sequence ID" value="CAB4016163.1"/>
    <property type="molecule type" value="Genomic_DNA"/>
</dbReference>
<feature type="compositionally biased region" description="Basic and acidic residues" evidence="1">
    <location>
        <begin position="154"/>
        <end position="163"/>
    </location>
</feature>
<organism evidence="2 3">
    <name type="scientific">Paramuricea clavata</name>
    <name type="common">Red gorgonian</name>
    <name type="synonym">Violescent sea-whip</name>
    <dbReference type="NCBI Taxonomy" id="317549"/>
    <lineage>
        <taxon>Eukaryota</taxon>
        <taxon>Metazoa</taxon>
        <taxon>Cnidaria</taxon>
        <taxon>Anthozoa</taxon>
        <taxon>Octocorallia</taxon>
        <taxon>Malacalcyonacea</taxon>
        <taxon>Plexauridae</taxon>
        <taxon>Paramuricea</taxon>
    </lineage>
</organism>
<feature type="compositionally biased region" description="Polar residues" evidence="1">
    <location>
        <begin position="137"/>
        <end position="147"/>
    </location>
</feature>
<dbReference type="OrthoDB" id="1731983at2759"/>
<dbReference type="Gene3D" id="3.40.50.12690">
    <property type="match status" value="1"/>
</dbReference>
<reference evidence="2" key="1">
    <citation type="submission" date="2020-04" db="EMBL/GenBank/DDBJ databases">
        <authorList>
            <person name="Alioto T."/>
            <person name="Alioto T."/>
            <person name="Gomez Garrido J."/>
        </authorList>
    </citation>
    <scope>NUCLEOTIDE SEQUENCE</scope>
    <source>
        <strain evidence="2">A484AB</strain>
    </source>
</reference>
<feature type="compositionally biased region" description="Basic and acidic residues" evidence="1">
    <location>
        <begin position="114"/>
        <end position="136"/>
    </location>
</feature>
<sequence>MYADDTNVSFSACVFSELQRQMKKDLEHLESWLIANKLTLNTVKTEYMVVGSKQRINSLVDTQSITLNGKLKEATKEQLISLASVSKRLSAVEESEAGNQDSYNENVSFEQSSESEKSSESHSLEKSSELHSKESKAGNQDSYNENVSFEQSSEAEKSSESHSLEYLNNRLEALNKANYTGETSKQSETQDSVDCAGQTKEVLNPNIQVSNRFSNLNTKESNADDVDVTQNDLVTARTEPATKHKQVNEKYNRRHHTDSKETKQTYHHTRPNVAIVGDSMLKHINPTQLRRSTRSFNTQIKTFPGAKVSDMEYYVKPTLARTPDHLVLHVGTNDVRQSTPQEITNAISMLGQQIKKELPTTNLAISEVITRNDDPSLNTKITELNTKLSQ</sequence>
<dbReference type="Proteomes" id="UP001152795">
    <property type="component" value="Unassembled WGS sequence"/>
</dbReference>
<comment type="caution">
    <text evidence="2">The sequence shown here is derived from an EMBL/GenBank/DDBJ whole genome shotgun (WGS) entry which is preliminary data.</text>
</comment>
<evidence type="ECO:0000313" key="3">
    <source>
        <dbReference type="Proteomes" id="UP001152795"/>
    </source>
</evidence>
<feature type="compositionally biased region" description="Basic and acidic residues" evidence="1">
    <location>
        <begin position="240"/>
        <end position="251"/>
    </location>
</feature>
<accession>A0A7D9IY48</accession>
<proteinExistence type="predicted"/>
<feature type="non-terminal residue" evidence="2">
    <location>
        <position position="1"/>
    </location>
</feature>
<evidence type="ECO:0000256" key="1">
    <source>
        <dbReference type="SAM" id="MobiDB-lite"/>
    </source>
</evidence>
<feature type="region of interest" description="Disordered" evidence="1">
    <location>
        <begin position="239"/>
        <end position="266"/>
    </location>
</feature>
<gene>
    <name evidence="2" type="ORF">PACLA_8A060613</name>
</gene>
<dbReference type="AlphaFoldDB" id="A0A7D9IY48"/>
<name>A0A7D9IY48_PARCT</name>